<sequence length="311" mass="33853">MDTADVYRIFGMREARGAYRELAAAIAADRDLIALIDTLPPGKRQPNLVLAAVRYEGGPETEEGGFRAWARDHWPRVERTVLARRTQTNEAGRCASLLPVLARIPGPLALIEVGASAGLCLQLDRYRYAYDDREPFGTGPVTLTCATEGDPPLPGAVPGVAWRAGVDLAPVDVTDPEERRWLECLVWPGEHARRDRLRAALALAAASPPRLVRGDAAEALPGLVEEARAHGTVVVFHSAMLPYLTPEARDRFVDVVTGLGVRWISNEGAVRLPRLAIPDGVVPHDRLAFVTALDGVPKAVTDPHGSWLRWI</sequence>
<name>A0A7C9N075_9ACTN</name>
<proteinExistence type="predicted"/>
<accession>A0A7C9N075</accession>
<evidence type="ECO:0000313" key="1">
    <source>
        <dbReference type="EMBL" id="NAS20494.1"/>
    </source>
</evidence>
<dbReference type="RefSeq" id="WP_161477990.1">
    <property type="nucleotide sequence ID" value="NZ_WXEW01000001.1"/>
</dbReference>
<evidence type="ECO:0000313" key="2">
    <source>
        <dbReference type="Proteomes" id="UP000479526"/>
    </source>
</evidence>
<dbReference type="Proteomes" id="UP000479526">
    <property type="component" value="Unassembled WGS sequence"/>
</dbReference>
<dbReference type="AlphaFoldDB" id="A0A7C9N075"/>
<reference evidence="1 2" key="1">
    <citation type="submission" date="2020-01" db="EMBL/GenBank/DDBJ databases">
        <title>Herbidospora sp. NEAU-GS84 nov., a novel actinomycete isolated from soil.</title>
        <authorList>
            <person name="Han L."/>
        </authorList>
    </citation>
    <scope>NUCLEOTIDE SEQUENCE [LARGE SCALE GENOMIC DNA]</scope>
    <source>
        <strain evidence="1 2">NEAU-GS84</strain>
    </source>
</reference>
<organism evidence="1 2">
    <name type="scientific">Herbidospora solisilvae</name>
    <dbReference type="NCBI Taxonomy" id="2696284"/>
    <lineage>
        <taxon>Bacteria</taxon>
        <taxon>Bacillati</taxon>
        <taxon>Actinomycetota</taxon>
        <taxon>Actinomycetes</taxon>
        <taxon>Streptosporangiales</taxon>
        <taxon>Streptosporangiaceae</taxon>
        <taxon>Herbidospora</taxon>
    </lineage>
</organism>
<dbReference type="EMBL" id="WXEW01000001">
    <property type="protein sequence ID" value="NAS20494.1"/>
    <property type="molecule type" value="Genomic_DNA"/>
</dbReference>
<protein>
    <submittedName>
        <fullName evidence="1">DUF2332 family protein</fullName>
    </submittedName>
</protein>
<keyword evidence="2" id="KW-1185">Reference proteome</keyword>
<dbReference type="Pfam" id="PF10094">
    <property type="entry name" value="DUF2332"/>
    <property type="match status" value="1"/>
</dbReference>
<dbReference type="InterPro" id="IPR011200">
    <property type="entry name" value="UCP012608"/>
</dbReference>
<gene>
    <name evidence="1" type="ORF">GT755_02210</name>
</gene>
<comment type="caution">
    <text evidence="1">The sequence shown here is derived from an EMBL/GenBank/DDBJ whole genome shotgun (WGS) entry which is preliminary data.</text>
</comment>